<evidence type="ECO:0000256" key="1">
    <source>
        <dbReference type="SAM" id="Phobius"/>
    </source>
</evidence>
<feature type="transmembrane region" description="Helical" evidence="1">
    <location>
        <begin position="93"/>
        <end position="111"/>
    </location>
</feature>
<keyword evidence="1" id="KW-0812">Transmembrane</keyword>
<feature type="transmembrane region" description="Helical" evidence="1">
    <location>
        <begin position="61"/>
        <end position="81"/>
    </location>
</feature>
<evidence type="ECO:0000313" key="3">
    <source>
        <dbReference type="Proteomes" id="UP001209317"/>
    </source>
</evidence>
<protein>
    <submittedName>
        <fullName evidence="2">Uncharacterized protein</fullName>
    </submittedName>
</protein>
<sequence length="142" mass="16895">KLPKLSFVTNDAMGNLGFLKINYEFENIYLIIWGGLILFGLLLTAFSKLKVEDEYTFSMRLNALLWAVLVYYAMFIIFYFFVRGAIHDLYLQYNWFLLLIIYELRFEYLLLSSKRSAYKTEHHKFSHPDDDQQESISGHSKH</sequence>
<comment type="caution">
    <text evidence="2">The sequence shown here is derived from an EMBL/GenBank/DDBJ whole genome shotgun (WGS) entry which is preliminary data.</text>
</comment>
<keyword evidence="3" id="KW-1185">Reference proteome</keyword>
<feature type="non-terminal residue" evidence="2">
    <location>
        <position position="1"/>
    </location>
</feature>
<organism evidence="2 3">
    <name type="scientific">Haoranjiania flava</name>
    <dbReference type="NCBI Taxonomy" id="1856322"/>
    <lineage>
        <taxon>Bacteria</taxon>
        <taxon>Pseudomonadati</taxon>
        <taxon>Bacteroidota</taxon>
        <taxon>Chitinophagia</taxon>
        <taxon>Chitinophagales</taxon>
        <taxon>Chitinophagaceae</taxon>
        <taxon>Haoranjiania</taxon>
    </lineage>
</organism>
<evidence type="ECO:0000313" key="2">
    <source>
        <dbReference type="EMBL" id="MCU7695339.1"/>
    </source>
</evidence>
<keyword evidence="1" id="KW-0472">Membrane</keyword>
<dbReference type="EMBL" id="JAOTPL010000024">
    <property type="protein sequence ID" value="MCU7695339.1"/>
    <property type="molecule type" value="Genomic_DNA"/>
</dbReference>
<dbReference type="Proteomes" id="UP001209317">
    <property type="component" value="Unassembled WGS sequence"/>
</dbReference>
<dbReference type="AlphaFoldDB" id="A0AAE3LLF5"/>
<reference evidence="2" key="1">
    <citation type="submission" date="2022-10" db="EMBL/GenBank/DDBJ databases">
        <authorList>
            <person name="Kim H.S."/>
            <person name="Kim J.-S."/>
            <person name="Suh M.K."/>
            <person name="Eom M.K."/>
            <person name="Lee J.-S."/>
        </authorList>
    </citation>
    <scope>NUCLEOTIDE SEQUENCE</scope>
    <source>
        <strain evidence="2">LIP-5</strain>
    </source>
</reference>
<accession>A0AAE3LLF5</accession>
<keyword evidence="1" id="KW-1133">Transmembrane helix</keyword>
<dbReference type="RefSeq" id="WP_263038827.1">
    <property type="nucleotide sequence ID" value="NZ_JAOTPL010000024.1"/>
</dbReference>
<name>A0AAE3LLF5_9BACT</name>
<proteinExistence type="predicted"/>
<gene>
    <name evidence="2" type="ORF">OD355_12500</name>
</gene>
<feature type="transmembrane region" description="Helical" evidence="1">
    <location>
        <begin position="28"/>
        <end position="49"/>
    </location>
</feature>